<feature type="compositionally biased region" description="Basic and acidic residues" evidence="11">
    <location>
        <begin position="54"/>
        <end position="71"/>
    </location>
</feature>
<evidence type="ECO:0000256" key="3">
    <source>
        <dbReference type="ARBA" id="ARBA00022452"/>
    </source>
</evidence>
<gene>
    <name evidence="12" type="ORF">GM672_06055</name>
</gene>
<dbReference type="SUPFAM" id="SSF56935">
    <property type="entry name" value="Porins"/>
    <property type="match status" value="1"/>
</dbReference>
<evidence type="ECO:0000313" key="12">
    <source>
        <dbReference type="EMBL" id="MTV52297.1"/>
    </source>
</evidence>
<keyword evidence="7" id="KW-0408">Iron</keyword>
<evidence type="ECO:0000256" key="7">
    <source>
        <dbReference type="ARBA" id="ARBA00023004"/>
    </source>
</evidence>
<evidence type="ECO:0000256" key="1">
    <source>
        <dbReference type="ARBA" id="ARBA00004571"/>
    </source>
</evidence>
<protein>
    <submittedName>
        <fullName evidence="12">TonB-dependent receptor</fullName>
    </submittedName>
</protein>
<keyword evidence="12" id="KW-0675">Receptor</keyword>
<dbReference type="Proteomes" id="UP000430634">
    <property type="component" value="Unassembled WGS sequence"/>
</dbReference>
<dbReference type="InterPro" id="IPR036942">
    <property type="entry name" value="Beta-barrel_TonB_sf"/>
</dbReference>
<keyword evidence="8" id="KW-0406">Ion transport</keyword>
<keyword evidence="5" id="KW-0812">Transmembrane</keyword>
<comment type="subcellular location">
    <subcellularLocation>
        <location evidence="1">Cell outer membrane</location>
        <topology evidence="1">Multi-pass membrane protein</topology>
    </subcellularLocation>
</comment>
<dbReference type="GO" id="GO:0015344">
    <property type="term" value="F:siderophore uptake transmembrane transporter activity"/>
    <property type="evidence" value="ECO:0007669"/>
    <property type="project" value="TreeGrafter"/>
</dbReference>
<evidence type="ECO:0000256" key="11">
    <source>
        <dbReference type="SAM" id="MobiDB-lite"/>
    </source>
</evidence>
<proteinExistence type="predicted"/>
<dbReference type="InterPro" id="IPR039426">
    <property type="entry name" value="TonB-dep_rcpt-like"/>
</dbReference>
<organism evidence="12 13">
    <name type="scientific">Pseudoduganella buxea</name>
    <dbReference type="NCBI Taxonomy" id="1949069"/>
    <lineage>
        <taxon>Bacteria</taxon>
        <taxon>Pseudomonadati</taxon>
        <taxon>Pseudomonadota</taxon>
        <taxon>Betaproteobacteria</taxon>
        <taxon>Burkholderiales</taxon>
        <taxon>Oxalobacteraceae</taxon>
        <taxon>Telluria group</taxon>
        <taxon>Pseudoduganella</taxon>
    </lineage>
</organism>
<evidence type="ECO:0000256" key="6">
    <source>
        <dbReference type="ARBA" id="ARBA00022729"/>
    </source>
</evidence>
<dbReference type="PANTHER" id="PTHR32552:SF68">
    <property type="entry name" value="FERRICHROME OUTER MEMBRANE TRANSPORTER_PHAGE RECEPTOR"/>
    <property type="match status" value="1"/>
</dbReference>
<evidence type="ECO:0000256" key="8">
    <source>
        <dbReference type="ARBA" id="ARBA00023065"/>
    </source>
</evidence>
<evidence type="ECO:0000256" key="4">
    <source>
        <dbReference type="ARBA" id="ARBA00022496"/>
    </source>
</evidence>
<evidence type="ECO:0000256" key="2">
    <source>
        <dbReference type="ARBA" id="ARBA00022448"/>
    </source>
</evidence>
<dbReference type="PANTHER" id="PTHR32552">
    <property type="entry name" value="FERRICHROME IRON RECEPTOR-RELATED"/>
    <property type="match status" value="1"/>
</dbReference>
<name>A0A6I3SX71_9BURK</name>
<reference evidence="12 13" key="1">
    <citation type="submission" date="2019-11" db="EMBL/GenBank/DDBJ databases">
        <title>Type strains purchased from KCTC, JCM and DSMZ.</title>
        <authorList>
            <person name="Lu H."/>
        </authorList>
    </citation>
    <scope>NUCLEOTIDE SEQUENCE [LARGE SCALE GENOMIC DNA]</scope>
    <source>
        <strain evidence="12 13">KCTC 52429</strain>
    </source>
</reference>
<keyword evidence="6" id="KW-0732">Signal</keyword>
<evidence type="ECO:0000256" key="5">
    <source>
        <dbReference type="ARBA" id="ARBA00022692"/>
    </source>
</evidence>
<sequence length="676" mass="72677">MSSQYCIMHGIIEEPTGSTMSKSLFMPMLLLGALHTVQAANGATGVPTDPASPDGREAHGRTDENAVRQAEDAFGTSVGRETIGLYNAASVRGFSPVAAGNARIEGLYFDQVWAPTPRIRRSTNIRVGISAQGYPFPAPTGIVDYSLRKPGTQRKLALVAGGDSFGAAYVEADAELPLAGRALSLGVGTAIANNEYPNGTDARYRNAALILRWQPVAAVEIVPFWHRSEGRDDEEGPLYVPATSVLPPRIERRRFHGPGWADYRGSAINYGSLASLQAGGWLLRGGIFRSLYDDQRSFTHLLTGLTPGGWADRRLIVDPPIGNASTSGELRATRALAEGPRLHTLHASLRGRSRERHYDGSQALALGRTPIDAPYAGPQPAFVFGEQTHDSTRQWTGGVAYDGRWRGVGEAGFSIQKTDYRKQLHKPGLAAAHTRDQPWLYNASTAVQVDGSLVVFGSVTRGLEESGVAPDNAVNRNELLPTIRTSQGDIGLRYVPLPGIRLVTTVFDVRKPYFNFDAAGRYTLLGDVRNRGVELSLAGDVTPRLNIVAGAMLSRPRVTGDGVALGRVGPRPAGMSRRSVELNLDWRSPWLAGLSFDMTASHLGDVTATVDNRAAIPARTLVAVGGRYRFTLAGRPSSLRVSASNLFDTYGLELRGAGAYDVIAGRLLAAYLSVDL</sequence>
<keyword evidence="4" id="KW-0410">Iron transport</keyword>
<evidence type="ECO:0000313" key="13">
    <source>
        <dbReference type="Proteomes" id="UP000430634"/>
    </source>
</evidence>
<keyword evidence="2" id="KW-0813">Transport</keyword>
<dbReference type="EMBL" id="WNKZ01000010">
    <property type="protein sequence ID" value="MTV52297.1"/>
    <property type="molecule type" value="Genomic_DNA"/>
</dbReference>
<evidence type="ECO:0000256" key="10">
    <source>
        <dbReference type="ARBA" id="ARBA00023237"/>
    </source>
</evidence>
<evidence type="ECO:0000256" key="9">
    <source>
        <dbReference type="ARBA" id="ARBA00023136"/>
    </source>
</evidence>
<dbReference type="GO" id="GO:0009279">
    <property type="term" value="C:cell outer membrane"/>
    <property type="evidence" value="ECO:0007669"/>
    <property type="project" value="UniProtKB-SubCell"/>
</dbReference>
<dbReference type="AlphaFoldDB" id="A0A6I3SX71"/>
<keyword evidence="10" id="KW-0998">Cell outer membrane</keyword>
<accession>A0A6I3SX71</accession>
<keyword evidence="3" id="KW-1134">Transmembrane beta strand</keyword>
<dbReference type="Gene3D" id="2.40.170.20">
    <property type="entry name" value="TonB-dependent receptor, beta-barrel domain"/>
    <property type="match status" value="1"/>
</dbReference>
<comment type="caution">
    <text evidence="12">The sequence shown here is derived from an EMBL/GenBank/DDBJ whole genome shotgun (WGS) entry which is preliminary data.</text>
</comment>
<dbReference type="OrthoDB" id="8732650at2"/>
<feature type="region of interest" description="Disordered" evidence="11">
    <location>
        <begin position="42"/>
        <end position="73"/>
    </location>
</feature>
<keyword evidence="9" id="KW-0472">Membrane</keyword>